<evidence type="ECO:0000313" key="4">
    <source>
        <dbReference type="EMBL" id="EMA63412.1"/>
    </source>
</evidence>
<keyword evidence="1" id="KW-0067">ATP-binding</keyword>
<feature type="domain" description="AAA+ ATPase" evidence="3">
    <location>
        <begin position="290"/>
        <end position="425"/>
    </location>
</feature>
<gene>
    <name evidence="4" type="ORF">C470_02979</name>
</gene>
<dbReference type="InterPro" id="IPR003959">
    <property type="entry name" value="ATPase_AAA_core"/>
</dbReference>
<comment type="similarity">
    <text evidence="1">Belongs to the AAA ATPase family.</text>
</comment>
<dbReference type="Pfam" id="PF17862">
    <property type="entry name" value="AAA_lid_3"/>
    <property type="match status" value="1"/>
</dbReference>
<organism evidence="4 5">
    <name type="scientific">Halorubrum distributum JCM 13561</name>
    <dbReference type="NCBI Taxonomy" id="1227483"/>
    <lineage>
        <taxon>Archaea</taxon>
        <taxon>Methanobacteriati</taxon>
        <taxon>Methanobacteriota</taxon>
        <taxon>Stenosarchaea group</taxon>
        <taxon>Halobacteria</taxon>
        <taxon>Halobacteriales</taxon>
        <taxon>Haloferacaceae</taxon>
        <taxon>Halorubrum</taxon>
        <taxon>Halorubrum distributum group</taxon>
    </lineage>
</organism>
<dbReference type="GO" id="GO:0016887">
    <property type="term" value="F:ATP hydrolysis activity"/>
    <property type="evidence" value="ECO:0007669"/>
    <property type="project" value="InterPro"/>
</dbReference>
<protein>
    <submittedName>
        <fullName evidence="4">ATPase AAA</fullName>
    </submittedName>
</protein>
<dbReference type="PANTHER" id="PTHR23077">
    <property type="entry name" value="AAA-FAMILY ATPASE"/>
    <property type="match status" value="1"/>
</dbReference>
<dbReference type="InterPro" id="IPR003593">
    <property type="entry name" value="AAA+_ATPase"/>
</dbReference>
<feature type="compositionally biased region" description="Pro residues" evidence="2">
    <location>
        <begin position="47"/>
        <end position="56"/>
    </location>
</feature>
<evidence type="ECO:0000256" key="2">
    <source>
        <dbReference type="SAM" id="MobiDB-lite"/>
    </source>
</evidence>
<evidence type="ECO:0000313" key="5">
    <source>
        <dbReference type="Proteomes" id="UP000011581"/>
    </source>
</evidence>
<dbReference type="InterPro" id="IPR003960">
    <property type="entry name" value="ATPase_AAA_CS"/>
</dbReference>
<accession>M0NZP2</accession>
<proteinExistence type="inferred from homology"/>
<dbReference type="SUPFAM" id="SSF52540">
    <property type="entry name" value="P-loop containing nucleoside triphosphate hydrolases"/>
    <property type="match status" value="1"/>
</dbReference>
<dbReference type="PROSITE" id="PS00674">
    <property type="entry name" value="AAA"/>
    <property type="match status" value="1"/>
</dbReference>
<reference evidence="4 5" key="1">
    <citation type="journal article" date="2014" name="PLoS Genet.">
        <title>Phylogenetically driven sequencing of extremely halophilic archaea reveals strategies for static and dynamic osmo-response.</title>
        <authorList>
            <person name="Becker E.A."/>
            <person name="Seitzer P.M."/>
            <person name="Tritt A."/>
            <person name="Larsen D."/>
            <person name="Krusor M."/>
            <person name="Yao A.I."/>
            <person name="Wu D."/>
            <person name="Madern D."/>
            <person name="Eisen J.A."/>
            <person name="Darling A.E."/>
            <person name="Facciotti M.T."/>
        </authorList>
    </citation>
    <scope>NUCLEOTIDE SEQUENCE [LARGE SCALE GENOMIC DNA]</scope>
    <source>
        <strain evidence="4 5">JCM 13561</strain>
    </source>
</reference>
<dbReference type="InterPro" id="IPR041569">
    <property type="entry name" value="AAA_lid_3"/>
</dbReference>
<dbReference type="Gene3D" id="3.40.50.300">
    <property type="entry name" value="P-loop containing nucleotide triphosphate hydrolases"/>
    <property type="match status" value="1"/>
</dbReference>
<evidence type="ECO:0000259" key="3">
    <source>
        <dbReference type="SMART" id="SM00382"/>
    </source>
</evidence>
<evidence type="ECO:0000256" key="1">
    <source>
        <dbReference type="RuleBase" id="RU003651"/>
    </source>
</evidence>
<sequence>MRGTSRTSANKDSIRRAFARPDDASLPPIAPTALPFARPDGASLPPTAVPHPPTDGPPATAGASTLLTASRRYFARMSDPALDVVEFVLTTHFYTQDRDLDENDLPPRFRQVFWSADAAEDAPGGVERPLKATDETTRTATGVERPWDAVSDLLFTQRTEFSGEISLTQPAMGLEWYRDRADDERVAGNPTLVAAMEAAEDLEPPVTREEARDDVRPVQADRVWIDALLSEYFDEDEDGEMLDLVNVRAPEEIETTLADLVLTGDQEGEIQKIVKAIEHREYLAEIGLREIGKLLFVGPPGTGKTTVSRALAHELGLPFVEVKLSMITSQYLGETSKNVEKSFEVAKRLSPCILFIDEFDSVAKTRRSDEHAALKRAVNTLLKSIDEVSLVRDEVLLIGATNHPDQLDAAAWRRFDEIVNFPKPDRDMRADILRVVTKEMKIADFDPEEVADRTTGLTGSDLRMVLREAVLGALTEDRMTITQADVMDAVEDFEERDNLKNMDMIDGEGAEVLGETGSNDAHDHGEEGGHDHDDHDHGGGHDHDEDSPDPTRGAEPQGRTQD</sequence>
<dbReference type="EMBL" id="AOJF01000024">
    <property type="protein sequence ID" value="EMA63412.1"/>
    <property type="molecule type" value="Genomic_DNA"/>
</dbReference>
<dbReference type="InterPro" id="IPR027417">
    <property type="entry name" value="P-loop_NTPase"/>
</dbReference>
<feature type="compositionally biased region" description="Basic and acidic residues" evidence="2">
    <location>
        <begin position="12"/>
        <end position="23"/>
    </location>
</feature>
<dbReference type="CDD" id="cd19481">
    <property type="entry name" value="RecA-like_protease"/>
    <property type="match status" value="1"/>
</dbReference>
<dbReference type="Proteomes" id="UP000011581">
    <property type="component" value="Unassembled WGS sequence"/>
</dbReference>
<keyword evidence="1" id="KW-0547">Nucleotide-binding</keyword>
<feature type="region of interest" description="Disordered" evidence="2">
    <location>
        <begin position="511"/>
        <end position="562"/>
    </location>
</feature>
<dbReference type="InterPro" id="IPR050168">
    <property type="entry name" value="AAA_ATPase_domain"/>
</dbReference>
<dbReference type="GO" id="GO:0005524">
    <property type="term" value="F:ATP binding"/>
    <property type="evidence" value="ECO:0007669"/>
    <property type="project" value="UniProtKB-KW"/>
</dbReference>
<feature type="region of interest" description="Disordered" evidence="2">
    <location>
        <begin position="1"/>
        <end position="62"/>
    </location>
</feature>
<name>M0NZP2_9EURY</name>
<dbReference type="SMART" id="SM00382">
    <property type="entry name" value="AAA"/>
    <property type="match status" value="1"/>
</dbReference>
<dbReference type="Pfam" id="PF00004">
    <property type="entry name" value="AAA"/>
    <property type="match status" value="1"/>
</dbReference>
<dbReference type="AlphaFoldDB" id="M0NZP2"/>
<dbReference type="Gene3D" id="1.10.8.60">
    <property type="match status" value="1"/>
</dbReference>
<comment type="caution">
    <text evidence="4">The sequence shown here is derived from an EMBL/GenBank/DDBJ whole genome shotgun (WGS) entry which is preliminary data.</text>
</comment>
<feature type="compositionally biased region" description="Basic and acidic residues" evidence="2">
    <location>
        <begin position="520"/>
        <end position="544"/>
    </location>
</feature>
<feature type="compositionally biased region" description="Polar residues" evidence="2">
    <location>
        <begin position="1"/>
        <end position="11"/>
    </location>
</feature>
<dbReference type="PATRIC" id="fig|1227483.3.peg.575"/>